<dbReference type="InterPro" id="IPR001148">
    <property type="entry name" value="CA_dom"/>
</dbReference>
<dbReference type="SMART" id="SM01057">
    <property type="entry name" value="Carb_anhydrase"/>
    <property type="match status" value="1"/>
</dbReference>
<name>A0A0L8GUI8_OCTBM</name>
<dbReference type="Gene3D" id="3.10.200.10">
    <property type="entry name" value="Alpha carbonic anhydrase"/>
    <property type="match status" value="1"/>
</dbReference>
<evidence type="ECO:0000256" key="1">
    <source>
        <dbReference type="ARBA" id="ARBA00010718"/>
    </source>
</evidence>
<proteinExistence type="inferred from homology"/>
<organism evidence="8">
    <name type="scientific">Octopus bimaculoides</name>
    <name type="common">California two-spotted octopus</name>
    <dbReference type="NCBI Taxonomy" id="37653"/>
    <lineage>
        <taxon>Eukaryota</taxon>
        <taxon>Metazoa</taxon>
        <taxon>Spiralia</taxon>
        <taxon>Lophotrochozoa</taxon>
        <taxon>Mollusca</taxon>
        <taxon>Cephalopoda</taxon>
        <taxon>Coleoidea</taxon>
        <taxon>Octopodiformes</taxon>
        <taxon>Octopoda</taxon>
        <taxon>Incirrata</taxon>
        <taxon>Octopodidae</taxon>
        <taxon>Octopus</taxon>
    </lineage>
</organism>
<feature type="domain" description="Alpha-carbonic anhydrase" evidence="7">
    <location>
        <begin position="8"/>
        <end position="259"/>
    </location>
</feature>
<evidence type="ECO:0000256" key="6">
    <source>
        <dbReference type="ARBA" id="ARBA00048348"/>
    </source>
</evidence>
<dbReference type="GO" id="GO:0008270">
    <property type="term" value="F:zinc ion binding"/>
    <property type="evidence" value="ECO:0007669"/>
    <property type="project" value="InterPro"/>
</dbReference>
<dbReference type="GO" id="GO:0004089">
    <property type="term" value="F:carbonate dehydratase activity"/>
    <property type="evidence" value="ECO:0007669"/>
    <property type="project" value="UniProtKB-EC"/>
</dbReference>
<dbReference type="SUPFAM" id="SSF51069">
    <property type="entry name" value="Carbonic anhydrase"/>
    <property type="match status" value="1"/>
</dbReference>
<dbReference type="PANTHER" id="PTHR18952">
    <property type="entry name" value="CARBONIC ANHYDRASE"/>
    <property type="match status" value="1"/>
</dbReference>
<keyword evidence="5" id="KW-0456">Lyase</keyword>
<evidence type="ECO:0000256" key="5">
    <source>
        <dbReference type="ARBA" id="ARBA00023239"/>
    </source>
</evidence>
<gene>
    <name evidence="8" type="ORF">OCBIM_22027531mg</name>
</gene>
<dbReference type="STRING" id="37653.A0A0L8GUI8"/>
<protein>
    <recommendedName>
        <fullName evidence="2">carbonic anhydrase</fullName>
        <ecNumber evidence="2">4.2.1.1</ecNumber>
    </recommendedName>
</protein>
<evidence type="ECO:0000259" key="7">
    <source>
        <dbReference type="PROSITE" id="PS51144"/>
    </source>
</evidence>
<reference evidence="8" key="1">
    <citation type="submission" date="2015-07" db="EMBL/GenBank/DDBJ databases">
        <title>MeaNS - Measles Nucleotide Surveillance Program.</title>
        <authorList>
            <person name="Tran T."/>
            <person name="Druce J."/>
        </authorList>
    </citation>
    <scope>NUCLEOTIDE SEQUENCE</scope>
    <source>
        <strain evidence="8">UCB-OBI-ISO-001</strain>
        <tissue evidence="8">Gonad</tissue>
    </source>
</reference>
<accession>A0A0L8GUI8</accession>
<dbReference type="OrthoDB" id="429145at2759"/>
<evidence type="ECO:0000256" key="2">
    <source>
        <dbReference type="ARBA" id="ARBA00012925"/>
    </source>
</evidence>
<dbReference type="EMBL" id="KQ420299">
    <property type="protein sequence ID" value="KOF80711.1"/>
    <property type="molecule type" value="Genomic_DNA"/>
</dbReference>
<comment type="catalytic activity">
    <reaction evidence="6">
        <text>hydrogencarbonate + H(+) = CO2 + H2O</text>
        <dbReference type="Rhea" id="RHEA:10748"/>
        <dbReference type="ChEBI" id="CHEBI:15377"/>
        <dbReference type="ChEBI" id="CHEBI:15378"/>
        <dbReference type="ChEBI" id="CHEBI:16526"/>
        <dbReference type="ChEBI" id="CHEBI:17544"/>
        <dbReference type="EC" id="4.2.1.1"/>
    </reaction>
</comment>
<dbReference type="AlphaFoldDB" id="A0A0L8GUI8"/>
<dbReference type="Pfam" id="PF00194">
    <property type="entry name" value="Carb_anhydrase"/>
    <property type="match status" value="1"/>
</dbReference>
<sequence length="280" mass="32344">MFSVFPAFGWSYDHSELWANTFSNCNFSSQSPVNIQLAYTTHVDWWETLEYFNERNNSKVEYFMFISESILKVQVHGNFVLNGESLRATFYTIQLHFHWRYKSITRGSAHYIDGEGFPLEMHIVNKNFQYSDLTTAILHPDGIAIIAFFFEIEPLDNPMLSKIIDVLPDLGSKSMLLKDFSLSGLIDEGLKETDFFQYNGSIPVPPCNECVIWIIVKKPLSISRRQLEEIWKLSERDNMLGTNIRPVQPLYERLVWTTFSAADKAISSACCLLFLTMLCI</sequence>
<evidence type="ECO:0000256" key="4">
    <source>
        <dbReference type="ARBA" id="ARBA00022833"/>
    </source>
</evidence>
<keyword evidence="3" id="KW-0479">Metal-binding</keyword>
<dbReference type="CDD" id="cd00326">
    <property type="entry name" value="alpha_CA"/>
    <property type="match status" value="1"/>
</dbReference>
<dbReference type="PANTHER" id="PTHR18952:SF265">
    <property type="entry name" value="CARBONIC ANHYDRASE"/>
    <property type="match status" value="1"/>
</dbReference>
<evidence type="ECO:0000256" key="3">
    <source>
        <dbReference type="ARBA" id="ARBA00022723"/>
    </source>
</evidence>
<comment type="similarity">
    <text evidence="1">Belongs to the alpha-carbonic anhydrase family.</text>
</comment>
<keyword evidence="4" id="KW-0862">Zinc</keyword>
<evidence type="ECO:0000313" key="8">
    <source>
        <dbReference type="EMBL" id="KOF80711.1"/>
    </source>
</evidence>
<dbReference type="EC" id="4.2.1.1" evidence="2"/>
<dbReference type="InterPro" id="IPR023561">
    <property type="entry name" value="Carbonic_anhydrase_a-class"/>
</dbReference>
<dbReference type="PROSITE" id="PS51144">
    <property type="entry name" value="ALPHA_CA_2"/>
    <property type="match status" value="1"/>
</dbReference>
<dbReference type="InterPro" id="IPR036398">
    <property type="entry name" value="CA_dom_sf"/>
</dbReference>